<sequence length="137" mass="14990">MQPDAARLEFLHPAHWKPALGYSNGVAASGRMVFTGGIIGWNADQVFETDDFVGQVEQALRSIVEVLACAGAKPEHLVRLTWYVTDKKEYLGSLKELGRAYRATIGKHFPAMALVQVVALVEDRAKVEIEATAVIPV</sequence>
<dbReference type="RefSeq" id="WP_168773173.1">
    <property type="nucleotide sequence ID" value="NZ_JAABNR010000002.1"/>
</dbReference>
<evidence type="ECO:0000313" key="2">
    <source>
        <dbReference type="Proteomes" id="UP001193501"/>
    </source>
</evidence>
<accession>A0AAE4Y725</accession>
<dbReference type="PANTHER" id="PTHR43857:SF1">
    <property type="entry name" value="YJGH FAMILY PROTEIN"/>
    <property type="match status" value="1"/>
</dbReference>
<dbReference type="AlphaFoldDB" id="A0AAE4Y725"/>
<dbReference type="Pfam" id="PF01042">
    <property type="entry name" value="Ribonuc_L-PSP"/>
    <property type="match status" value="1"/>
</dbReference>
<evidence type="ECO:0000313" key="1">
    <source>
        <dbReference type="EMBL" id="NBZ86357.1"/>
    </source>
</evidence>
<organism evidence="1 2">
    <name type="scientific">Stagnihabitans tardus</name>
    <dbReference type="NCBI Taxonomy" id="2699202"/>
    <lineage>
        <taxon>Bacteria</taxon>
        <taxon>Pseudomonadati</taxon>
        <taxon>Pseudomonadota</taxon>
        <taxon>Alphaproteobacteria</taxon>
        <taxon>Rhodobacterales</taxon>
        <taxon>Paracoccaceae</taxon>
        <taxon>Stagnihabitans</taxon>
    </lineage>
</organism>
<reference evidence="1" key="1">
    <citation type="submission" date="2020-01" db="EMBL/GenBank/DDBJ databases">
        <authorList>
            <person name="Chen W.-M."/>
        </authorList>
    </citation>
    <scope>NUCLEOTIDE SEQUENCE</scope>
    <source>
        <strain evidence="1">CYK-10</strain>
    </source>
</reference>
<dbReference type="CDD" id="cd00448">
    <property type="entry name" value="YjgF_YER057c_UK114_family"/>
    <property type="match status" value="1"/>
</dbReference>
<protein>
    <submittedName>
        <fullName evidence="1">RidA family protein</fullName>
    </submittedName>
</protein>
<comment type="caution">
    <text evidence="1">The sequence shown here is derived from an EMBL/GenBank/DDBJ whole genome shotgun (WGS) entry which is preliminary data.</text>
</comment>
<dbReference type="EMBL" id="JAABNR010000002">
    <property type="protein sequence ID" value="NBZ86357.1"/>
    <property type="molecule type" value="Genomic_DNA"/>
</dbReference>
<dbReference type="PANTHER" id="PTHR43857">
    <property type="entry name" value="BLR7761 PROTEIN"/>
    <property type="match status" value="1"/>
</dbReference>
<dbReference type="Proteomes" id="UP001193501">
    <property type="component" value="Unassembled WGS sequence"/>
</dbReference>
<dbReference type="InterPro" id="IPR035959">
    <property type="entry name" value="RutC-like_sf"/>
</dbReference>
<dbReference type="InterPro" id="IPR006175">
    <property type="entry name" value="YjgF/YER057c/UK114"/>
</dbReference>
<name>A0AAE4Y725_9RHOB</name>
<keyword evidence="2" id="KW-1185">Reference proteome</keyword>
<dbReference type="Gene3D" id="3.30.1330.40">
    <property type="entry name" value="RutC-like"/>
    <property type="match status" value="1"/>
</dbReference>
<dbReference type="SUPFAM" id="SSF55298">
    <property type="entry name" value="YjgF-like"/>
    <property type="match status" value="1"/>
</dbReference>
<gene>
    <name evidence="1" type="ORF">GV832_02095</name>
</gene>
<proteinExistence type="predicted"/>